<gene>
    <name evidence="1" type="ORF">BDN72DRAFT_905189</name>
</gene>
<accession>A0ACD3A2V5</accession>
<evidence type="ECO:0000313" key="1">
    <source>
        <dbReference type="EMBL" id="TFK60188.1"/>
    </source>
</evidence>
<dbReference type="EMBL" id="ML208816">
    <property type="protein sequence ID" value="TFK60188.1"/>
    <property type="molecule type" value="Genomic_DNA"/>
</dbReference>
<evidence type="ECO:0000313" key="2">
    <source>
        <dbReference type="Proteomes" id="UP000308600"/>
    </source>
</evidence>
<sequence length="663" mass="75504">MDFHDGTSLNVFCPAIRNYNTIHHHNHPRPSTQPPVAIHGDPPVIVGSAAWNAEEHTDASHCYLNTRQDIFDSLDVWPNTRGDPVRWISGWPGTGKTAIARTMARYWAGQGLLVASFFFSRSSSDRSTTSHCLDTMIQQFAMLGRPSPDGGPSAISHKRWDDWIIKLSRSSQPKVVVIDGLDECNDEEEQKQFLRDVLGAFHQPQCSVKLLISCQPERHLEDIFDEFRPFLGGSYRISLGQSDRDNAGIRTLFRIKLDEICHHRRKDKAMSIKDKPWPLDEDIEVLVKRASGQFAFAVTAIAFIDNEDEDPVKQLQLILEYQADSFAAVDTRYLVILNRVAPADSPYRQLTHHLLFHINHEPSSSFDIGEFWFVGETAIDIRIKRLRSVLVRRESHGPGSQELIHFRHKSFHDFFARPSSPHDFSLAAVDPVSKFFFFLRRSARTAHLGMNLQRFKVKCRSQWLCYSFLYWDDRPPTILPYEEEAQRLHHKYAADVVGCKCVSWPDDKTDFSAAYINSLKSCGQSDCIVDADLLALCQMIGRAAKRQPDHFIAQWEEWEKTQPNFVKLLKLLLFLRIVLLGLFNPLQALGTIVLEDVRRGAGVLRNGFSSSALSPFIAAVNAFLCVMVFVNTRDLWLLIPAFYVAVNGLLGLLLYFSLHRTTP</sequence>
<proteinExistence type="predicted"/>
<organism evidence="1 2">
    <name type="scientific">Pluteus cervinus</name>
    <dbReference type="NCBI Taxonomy" id="181527"/>
    <lineage>
        <taxon>Eukaryota</taxon>
        <taxon>Fungi</taxon>
        <taxon>Dikarya</taxon>
        <taxon>Basidiomycota</taxon>
        <taxon>Agaricomycotina</taxon>
        <taxon>Agaricomycetes</taxon>
        <taxon>Agaricomycetidae</taxon>
        <taxon>Agaricales</taxon>
        <taxon>Pluteineae</taxon>
        <taxon>Pluteaceae</taxon>
        <taxon>Pluteus</taxon>
    </lineage>
</organism>
<protein>
    <submittedName>
        <fullName evidence="1">Uncharacterized protein</fullName>
    </submittedName>
</protein>
<keyword evidence="2" id="KW-1185">Reference proteome</keyword>
<dbReference type="Proteomes" id="UP000308600">
    <property type="component" value="Unassembled WGS sequence"/>
</dbReference>
<reference evidence="1 2" key="1">
    <citation type="journal article" date="2019" name="Nat. Ecol. Evol.">
        <title>Megaphylogeny resolves global patterns of mushroom evolution.</title>
        <authorList>
            <person name="Varga T."/>
            <person name="Krizsan K."/>
            <person name="Foldi C."/>
            <person name="Dima B."/>
            <person name="Sanchez-Garcia M."/>
            <person name="Sanchez-Ramirez S."/>
            <person name="Szollosi G.J."/>
            <person name="Szarkandi J.G."/>
            <person name="Papp V."/>
            <person name="Albert L."/>
            <person name="Andreopoulos W."/>
            <person name="Angelini C."/>
            <person name="Antonin V."/>
            <person name="Barry K.W."/>
            <person name="Bougher N.L."/>
            <person name="Buchanan P."/>
            <person name="Buyck B."/>
            <person name="Bense V."/>
            <person name="Catcheside P."/>
            <person name="Chovatia M."/>
            <person name="Cooper J."/>
            <person name="Damon W."/>
            <person name="Desjardin D."/>
            <person name="Finy P."/>
            <person name="Geml J."/>
            <person name="Haridas S."/>
            <person name="Hughes K."/>
            <person name="Justo A."/>
            <person name="Karasinski D."/>
            <person name="Kautmanova I."/>
            <person name="Kiss B."/>
            <person name="Kocsube S."/>
            <person name="Kotiranta H."/>
            <person name="LaButti K.M."/>
            <person name="Lechner B.E."/>
            <person name="Liimatainen K."/>
            <person name="Lipzen A."/>
            <person name="Lukacs Z."/>
            <person name="Mihaltcheva S."/>
            <person name="Morgado L.N."/>
            <person name="Niskanen T."/>
            <person name="Noordeloos M.E."/>
            <person name="Ohm R.A."/>
            <person name="Ortiz-Santana B."/>
            <person name="Ovrebo C."/>
            <person name="Racz N."/>
            <person name="Riley R."/>
            <person name="Savchenko A."/>
            <person name="Shiryaev A."/>
            <person name="Soop K."/>
            <person name="Spirin V."/>
            <person name="Szebenyi C."/>
            <person name="Tomsovsky M."/>
            <person name="Tulloss R.E."/>
            <person name="Uehling J."/>
            <person name="Grigoriev I.V."/>
            <person name="Vagvolgyi C."/>
            <person name="Papp T."/>
            <person name="Martin F.M."/>
            <person name="Miettinen O."/>
            <person name="Hibbett D.S."/>
            <person name="Nagy L.G."/>
        </authorList>
    </citation>
    <scope>NUCLEOTIDE SEQUENCE [LARGE SCALE GENOMIC DNA]</scope>
    <source>
        <strain evidence="1 2">NL-1719</strain>
    </source>
</reference>
<name>A0ACD3A2V5_9AGAR</name>